<keyword evidence="1" id="KW-0460">Magnesium</keyword>
<keyword evidence="1 2" id="KW-0378">Hydrolase</keyword>
<proteinExistence type="inferred from homology"/>
<dbReference type="Pfam" id="PF02358">
    <property type="entry name" value="Trehalose_PPase"/>
    <property type="match status" value="1"/>
</dbReference>
<dbReference type="Gene3D" id="3.30.70.1020">
    <property type="entry name" value="Trehalose-6-phosphate phosphatase related protein, domain 2"/>
    <property type="match status" value="1"/>
</dbReference>
<name>A0ABS7FVS1_9ACTN</name>
<dbReference type="GO" id="GO:0004805">
    <property type="term" value="F:trehalose-phosphatase activity"/>
    <property type="evidence" value="ECO:0007669"/>
    <property type="project" value="UniProtKB-EC"/>
</dbReference>
<comment type="catalytic activity">
    <reaction evidence="1">
        <text>alpha,alpha-trehalose 6-phosphate + H2O = alpha,alpha-trehalose + phosphate</text>
        <dbReference type="Rhea" id="RHEA:23420"/>
        <dbReference type="ChEBI" id="CHEBI:15377"/>
        <dbReference type="ChEBI" id="CHEBI:16551"/>
        <dbReference type="ChEBI" id="CHEBI:43474"/>
        <dbReference type="ChEBI" id="CHEBI:58429"/>
        <dbReference type="EC" id="3.1.3.12"/>
    </reaction>
</comment>
<comment type="pathway">
    <text evidence="1">Glycan biosynthesis; trehalose biosynthesis.</text>
</comment>
<dbReference type="SUPFAM" id="SSF56784">
    <property type="entry name" value="HAD-like"/>
    <property type="match status" value="1"/>
</dbReference>
<gene>
    <name evidence="2" type="primary">otsB</name>
    <name evidence="2" type="ORF">K1Y72_17945</name>
</gene>
<comment type="caution">
    <text evidence="2">The sequence shown here is derived from an EMBL/GenBank/DDBJ whole genome shotgun (WGS) entry which is preliminary data.</text>
</comment>
<sequence>MAELIALAASTRERARDTGLFFDFDGTLAPIQEDPAAVEPVPGVLPALTALAGLVRTTAVVSARPVDFLASRFAAVPGLALYGLYGLERSLDGEVRTLPAVVPWRSTTARLVERARAELDPDLLVEDKGLSMALHYRTAPHLQHVAESWVRDAAARTGARLEIGPMTAELIPPMTPDKGSVLADAVQGLRCAWYFGDGRPDLAAFTALERRAGRDPDFLGVRVAVANPETGDTLRADADLVVDGPAAMPGTLRALVEGLTVHQRRGDT</sequence>
<dbReference type="EMBL" id="JAIBOA010000010">
    <property type="protein sequence ID" value="MBW8484270.1"/>
    <property type="molecule type" value="Genomic_DNA"/>
</dbReference>
<comment type="cofactor">
    <cofactor evidence="1">
        <name>Mg(2+)</name>
        <dbReference type="ChEBI" id="CHEBI:18420"/>
    </cofactor>
</comment>
<dbReference type="EC" id="3.1.3.12" evidence="1"/>
<keyword evidence="1" id="KW-0479">Metal-binding</keyword>
<dbReference type="InterPro" id="IPR003337">
    <property type="entry name" value="Trehalose_PPase"/>
</dbReference>
<evidence type="ECO:0000256" key="1">
    <source>
        <dbReference type="RuleBase" id="RU361117"/>
    </source>
</evidence>
<dbReference type="Gene3D" id="3.40.50.1000">
    <property type="entry name" value="HAD superfamily/HAD-like"/>
    <property type="match status" value="1"/>
</dbReference>
<reference evidence="2 3" key="1">
    <citation type="submission" date="2021-07" db="EMBL/GenBank/DDBJ databases">
        <title>Actinomadura sp. PM05-2 isolated from lichen.</title>
        <authorList>
            <person name="Somphong A."/>
            <person name="Phongsopitanun W."/>
            <person name="Tanasupawat S."/>
            <person name="Peongsungnone V."/>
        </authorList>
    </citation>
    <scope>NUCLEOTIDE SEQUENCE [LARGE SCALE GENOMIC DNA]</scope>
    <source>
        <strain evidence="2 3">PM05-2</strain>
    </source>
</reference>
<dbReference type="InterPro" id="IPR036412">
    <property type="entry name" value="HAD-like_sf"/>
</dbReference>
<protein>
    <recommendedName>
        <fullName evidence="1">Trehalose 6-phosphate phosphatase</fullName>
        <ecNumber evidence="1">3.1.3.12</ecNumber>
    </recommendedName>
</protein>
<accession>A0ABS7FVS1</accession>
<comment type="function">
    <text evidence="1">Removes the phosphate from trehalose 6-phosphate to produce free trehalose.</text>
</comment>
<dbReference type="InterPro" id="IPR023214">
    <property type="entry name" value="HAD_sf"/>
</dbReference>
<organism evidence="2 3">
    <name type="scientific">Actinomadura parmotrematis</name>
    <dbReference type="NCBI Taxonomy" id="2864039"/>
    <lineage>
        <taxon>Bacteria</taxon>
        <taxon>Bacillati</taxon>
        <taxon>Actinomycetota</taxon>
        <taxon>Actinomycetes</taxon>
        <taxon>Streptosporangiales</taxon>
        <taxon>Thermomonosporaceae</taxon>
        <taxon>Actinomadura</taxon>
    </lineage>
</organism>
<comment type="similarity">
    <text evidence="1">Belongs to the trehalose phosphatase family.</text>
</comment>
<evidence type="ECO:0000313" key="3">
    <source>
        <dbReference type="Proteomes" id="UP000774570"/>
    </source>
</evidence>
<dbReference type="Proteomes" id="UP000774570">
    <property type="component" value="Unassembled WGS sequence"/>
</dbReference>
<dbReference type="RefSeq" id="WP_220167491.1">
    <property type="nucleotide sequence ID" value="NZ_JAIBOA010000010.1"/>
</dbReference>
<keyword evidence="3" id="KW-1185">Reference proteome</keyword>
<dbReference type="NCBIfam" id="TIGR00685">
    <property type="entry name" value="T6PP"/>
    <property type="match status" value="1"/>
</dbReference>
<evidence type="ECO:0000313" key="2">
    <source>
        <dbReference type="EMBL" id="MBW8484270.1"/>
    </source>
</evidence>